<comment type="caution">
    <text evidence="3">The sequence shown here is derived from an EMBL/GenBank/DDBJ whole genome shotgun (WGS) entry which is preliminary data.</text>
</comment>
<feature type="region of interest" description="Disordered" evidence="1">
    <location>
        <begin position="74"/>
        <end position="101"/>
    </location>
</feature>
<organism evidence="3 4">
    <name type="scientific">Candolleomyces eurysporus</name>
    <dbReference type="NCBI Taxonomy" id="2828524"/>
    <lineage>
        <taxon>Eukaryota</taxon>
        <taxon>Fungi</taxon>
        <taxon>Dikarya</taxon>
        <taxon>Basidiomycota</taxon>
        <taxon>Agaricomycotina</taxon>
        <taxon>Agaricomycetes</taxon>
        <taxon>Agaricomycetidae</taxon>
        <taxon>Agaricales</taxon>
        <taxon>Agaricineae</taxon>
        <taxon>Psathyrellaceae</taxon>
        <taxon>Candolleomyces</taxon>
    </lineage>
</organism>
<feature type="chain" id="PRO_5040779815" evidence="2">
    <location>
        <begin position="22"/>
        <end position="243"/>
    </location>
</feature>
<dbReference type="EMBL" id="JANBPK010001302">
    <property type="protein sequence ID" value="KAJ2923641.1"/>
    <property type="molecule type" value="Genomic_DNA"/>
</dbReference>
<keyword evidence="2" id="KW-0732">Signal</keyword>
<sequence>MRANIICAGSLALAMTLQASAAPTQNWKRALELDLSEIDNRAFDLLDEREARNLGQRFINKLDLSEIENRDFDLDELEEREPQRGRPAPRPAARSGMNLPSTNAMANTLKRVGSSPTAGRALQTAARGGSEDNHFAYREELGRGSWQIHWPSDWTEELGGTYFKILSTDRMLMQDAFNQGDFTELSARDLELLEQLLQRREFDGSVGPMKRGFNPADELELNERALDVLLELVTRDLELNELD</sequence>
<gene>
    <name evidence="3" type="ORF">H1R20_g13449</name>
</gene>
<protein>
    <submittedName>
        <fullName evidence="3">Uncharacterized protein</fullName>
    </submittedName>
</protein>
<evidence type="ECO:0000313" key="4">
    <source>
        <dbReference type="Proteomes" id="UP001140091"/>
    </source>
</evidence>
<reference evidence="3" key="1">
    <citation type="submission" date="2022-06" db="EMBL/GenBank/DDBJ databases">
        <title>Genome Sequence of Candolleomyces eurysporus.</title>
        <authorList>
            <person name="Buettner E."/>
        </authorList>
    </citation>
    <scope>NUCLEOTIDE SEQUENCE</scope>
    <source>
        <strain evidence="3">VTCC 930004</strain>
    </source>
</reference>
<evidence type="ECO:0000256" key="2">
    <source>
        <dbReference type="SAM" id="SignalP"/>
    </source>
</evidence>
<feature type="non-terminal residue" evidence="3">
    <location>
        <position position="243"/>
    </location>
</feature>
<keyword evidence="4" id="KW-1185">Reference proteome</keyword>
<feature type="signal peptide" evidence="2">
    <location>
        <begin position="1"/>
        <end position="21"/>
    </location>
</feature>
<evidence type="ECO:0000313" key="3">
    <source>
        <dbReference type="EMBL" id="KAJ2923641.1"/>
    </source>
</evidence>
<name>A0A9W8IVB6_9AGAR</name>
<evidence type="ECO:0000256" key="1">
    <source>
        <dbReference type="SAM" id="MobiDB-lite"/>
    </source>
</evidence>
<dbReference type="AlphaFoldDB" id="A0A9W8IVB6"/>
<dbReference type="Proteomes" id="UP001140091">
    <property type="component" value="Unassembled WGS sequence"/>
</dbReference>
<accession>A0A9W8IVB6</accession>
<proteinExistence type="predicted"/>